<evidence type="ECO:0000313" key="2">
    <source>
        <dbReference type="EMBL" id="OTP69023.1"/>
    </source>
</evidence>
<feature type="region of interest" description="Disordered" evidence="1">
    <location>
        <begin position="16"/>
        <end position="38"/>
    </location>
</feature>
<protein>
    <submittedName>
        <fullName evidence="2">Uncharacterized protein</fullName>
    </submittedName>
</protein>
<dbReference type="Proteomes" id="UP000194546">
    <property type="component" value="Unassembled WGS sequence"/>
</dbReference>
<dbReference type="AlphaFoldDB" id="A0A242ME62"/>
<proteinExistence type="predicted"/>
<dbReference type="EMBL" id="NBTY01000160">
    <property type="protein sequence ID" value="OTP69023.1"/>
    <property type="molecule type" value="Genomic_DNA"/>
</dbReference>
<feature type="compositionally biased region" description="Basic residues" evidence="1">
    <location>
        <begin position="26"/>
        <end position="38"/>
    </location>
</feature>
<name>A0A242ME62_CABSO</name>
<accession>A0A242ME62</accession>
<reference evidence="2 3" key="1">
    <citation type="submission" date="2017-03" db="EMBL/GenBank/DDBJ databases">
        <title>Genome analysis of strain PAMC 26510.</title>
        <authorList>
            <person name="Oh H.-M."/>
            <person name="Yang J.-A."/>
        </authorList>
    </citation>
    <scope>NUCLEOTIDE SEQUENCE [LARGE SCALE GENOMIC DNA]</scope>
    <source>
        <strain evidence="2 3">PAMC 26510</strain>
    </source>
</reference>
<evidence type="ECO:0000313" key="3">
    <source>
        <dbReference type="Proteomes" id="UP000194546"/>
    </source>
</evidence>
<sequence length="38" mass="4673">MQQRLQIDCKWFEPHDAWGPSPTLHEKKRRALPRRRFG</sequence>
<evidence type="ECO:0000256" key="1">
    <source>
        <dbReference type="SAM" id="MobiDB-lite"/>
    </source>
</evidence>
<organism evidence="2 3">
    <name type="scientific">Caballeronia sordidicola</name>
    <name type="common">Burkholderia sordidicola</name>
    <dbReference type="NCBI Taxonomy" id="196367"/>
    <lineage>
        <taxon>Bacteria</taxon>
        <taxon>Pseudomonadati</taxon>
        <taxon>Pseudomonadota</taxon>
        <taxon>Betaproteobacteria</taxon>
        <taxon>Burkholderiales</taxon>
        <taxon>Burkholderiaceae</taxon>
        <taxon>Caballeronia</taxon>
    </lineage>
</organism>
<gene>
    <name evidence="2" type="ORF">PAMC26510_27845</name>
</gene>
<comment type="caution">
    <text evidence="2">The sequence shown here is derived from an EMBL/GenBank/DDBJ whole genome shotgun (WGS) entry which is preliminary data.</text>
</comment>